<feature type="domain" description="KTSC" evidence="1">
    <location>
        <begin position="3"/>
        <end position="59"/>
    </location>
</feature>
<dbReference type="Proteomes" id="UP000762110">
    <property type="component" value="Unassembled WGS sequence"/>
</dbReference>
<comment type="caution">
    <text evidence="2">The sequence shown here is derived from an EMBL/GenBank/DDBJ whole genome shotgun (WGS) entry which is preliminary data.</text>
</comment>
<dbReference type="InterPro" id="IPR025309">
    <property type="entry name" value="KTSC_dom"/>
</dbReference>
<dbReference type="EMBL" id="JABMKV010000001">
    <property type="protein sequence ID" value="NQX30643.1"/>
    <property type="molecule type" value="Genomic_DNA"/>
</dbReference>
<evidence type="ECO:0000259" key="1">
    <source>
        <dbReference type="Pfam" id="PF13619"/>
    </source>
</evidence>
<keyword evidence="3" id="KW-1185">Reference proteome</keyword>
<accession>A0ABX2D9B3</accession>
<evidence type="ECO:0000313" key="2">
    <source>
        <dbReference type="EMBL" id="NQX30643.1"/>
    </source>
</evidence>
<dbReference type="Pfam" id="PF13619">
    <property type="entry name" value="KTSC"/>
    <property type="match status" value="1"/>
</dbReference>
<evidence type="ECO:0000313" key="3">
    <source>
        <dbReference type="Proteomes" id="UP000762110"/>
    </source>
</evidence>
<organism evidence="2 3">
    <name type="scientific">Pedobacter boryungensis</name>
    <dbReference type="NCBI Taxonomy" id="869962"/>
    <lineage>
        <taxon>Bacteria</taxon>
        <taxon>Pseudomonadati</taxon>
        <taxon>Bacteroidota</taxon>
        <taxon>Sphingobacteriia</taxon>
        <taxon>Sphingobacteriales</taxon>
        <taxon>Sphingobacteriaceae</taxon>
        <taxon>Pedobacter</taxon>
    </lineage>
</organism>
<sequence length="66" mass="7801">MPSSVVEHIKYDPEKKDLIVVFVSGDVYRYKDVPEKIYKNFKASISKGTFLNRTIKKKFEMEKIED</sequence>
<protein>
    <submittedName>
        <fullName evidence="2">KTSC domain-containing protein</fullName>
    </submittedName>
</protein>
<dbReference type="RefSeq" id="WP_173268829.1">
    <property type="nucleotide sequence ID" value="NZ_JABMKV010000001.1"/>
</dbReference>
<reference evidence="2 3" key="1">
    <citation type="submission" date="2020-05" db="EMBL/GenBank/DDBJ databases">
        <title>Description of Pedobacter foliorum sp. nov.</title>
        <authorList>
            <person name="Qi S."/>
            <person name="Carlier A."/>
            <person name="Cnockaert M."/>
            <person name="Vandamme P."/>
        </authorList>
    </citation>
    <scope>NUCLEOTIDE SEQUENCE [LARGE SCALE GENOMIC DNA]</scope>
    <source>
        <strain evidence="2 3">LMG 31300</strain>
    </source>
</reference>
<proteinExistence type="predicted"/>
<gene>
    <name evidence="2" type="ORF">HQN85_02840</name>
</gene>
<name>A0ABX2D9B3_9SPHI</name>